<organism evidence="1">
    <name type="scientific">viral metagenome</name>
    <dbReference type="NCBI Taxonomy" id="1070528"/>
    <lineage>
        <taxon>unclassified sequences</taxon>
        <taxon>metagenomes</taxon>
        <taxon>organismal metagenomes</taxon>
    </lineage>
</organism>
<sequence>MFILSKLFYWFYPMVTETFDDEETKYECDEEYEGLYEP</sequence>
<dbReference type="AlphaFoldDB" id="A0A6C0AHP6"/>
<reference evidence="1" key="1">
    <citation type="journal article" date="2020" name="Nature">
        <title>Giant virus diversity and host interactions through global metagenomics.</title>
        <authorList>
            <person name="Schulz F."/>
            <person name="Roux S."/>
            <person name="Paez-Espino D."/>
            <person name="Jungbluth S."/>
            <person name="Walsh D.A."/>
            <person name="Denef V.J."/>
            <person name="McMahon K.D."/>
            <person name="Konstantinidis K.T."/>
            <person name="Eloe-Fadrosh E.A."/>
            <person name="Kyrpides N.C."/>
            <person name="Woyke T."/>
        </authorList>
    </citation>
    <scope>NUCLEOTIDE SEQUENCE</scope>
    <source>
        <strain evidence="1">GVMAG-S-1035118-87</strain>
    </source>
</reference>
<dbReference type="EMBL" id="MN740628">
    <property type="protein sequence ID" value="QHS79299.1"/>
    <property type="molecule type" value="Genomic_DNA"/>
</dbReference>
<accession>A0A6C0AHP6</accession>
<protein>
    <submittedName>
        <fullName evidence="1">Uncharacterized protein</fullName>
    </submittedName>
</protein>
<evidence type="ECO:0000313" key="1">
    <source>
        <dbReference type="EMBL" id="QHS79299.1"/>
    </source>
</evidence>
<name>A0A6C0AHP6_9ZZZZ</name>
<proteinExistence type="predicted"/>